<dbReference type="PROSITE" id="PS51365">
    <property type="entry name" value="RENAL_DIPEPTIDASE_2"/>
    <property type="match status" value="1"/>
</dbReference>
<dbReference type="GO" id="GO:0006508">
    <property type="term" value="P:proteolysis"/>
    <property type="evidence" value="ECO:0007669"/>
    <property type="project" value="InterPro"/>
</dbReference>
<dbReference type="Gene3D" id="3.20.20.140">
    <property type="entry name" value="Metal-dependent hydrolases"/>
    <property type="match status" value="1"/>
</dbReference>
<proteinExistence type="predicted"/>
<dbReference type="RefSeq" id="WP_014745318.1">
    <property type="nucleotide sequence ID" value="NC_017956.1"/>
</dbReference>
<keyword evidence="1" id="KW-0315">Glutamine amidotransferase</keyword>
<dbReference type="eggNOG" id="COG2355">
    <property type="taxonomic scope" value="Bacteria"/>
</dbReference>
<dbReference type="InterPro" id="IPR008257">
    <property type="entry name" value="Pept_M19"/>
</dbReference>
<gene>
    <name evidence="1" type="ordered locus">TMO_1801</name>
</gene>
<reference evidence="1 2" key="1">
    <citation type="journal article" date="2012" name="J. Am. Chem. Soc.">
        <title>Bacterial biosynthesis and maturation of the didemnin anti-cancer agents.</title>
        <authorList>
            <person name="Xu Y."/>
            <person name="Kersten R.D."/>
            <person name="Nam S.J."/>
            <person name="Lu L."/>
            <person name="Al-Suwailem A.M."/>
            <person name="Zheng H."/>
            <person name="Fenical W."/>
            <person name="Dorrestein P.C."/>
            <person name="Moore B.S."/>
            <person name="Qian P.Y."/>
        </authorList>
    </citation>
    <scope>NUCLEOTIDE SEQUENCE [LARGE SCALE GENOMIC DNA]</scope>
    <source>
        <strain evidence="1 2">KA081020-065</strain>
    </source>
</reference>
<dbReference type="Proteomes" id="UP000005258">
    <property type="component" value="Chromosome"/>
</dbReference>
<name>I3TLK2_TISMK</name>
<dbReference type="KEGG" id="tmo:TMO_1801"/>
<dbReference type="InterPro" id="IPR032466">
    <property type="entry name" value="Metal_Hydrolase"/>
</dbReference>
<dbReference type="STRING" id="1110502.TMO_1801"/>
<dbReference type="PANTHER" id="PTHR10443:SF12">
    <property type="entry name" value="DIPEPTIDASE"/>
    <property type="match status" value="1"/>
</dbReference>
<keyword evidence="2" id="KW-1185">Reference proteome</keyword>
<sequence>MDIAPWLDQARALQTETFVFDYAPCGEPIIMTPRHRAQMMAGLEHKLPIGRILATMTRDRLDEIATSTELRARIRACWDQSGVDAVQLTLGGRALAPQLWDACIEDVGHWLHRARAGGDMAVCTSADDLVQARAAGRIGLVFGLQDSGVIGTDLDRLDLLYRMGLRVAQLTYNTRNAIGDGCEERAPAGLSRFGLVAVHRMNALGIVVDVSHCGPATTMDAISMSRAPVAVTHACCHTVAAHPRAKTDDVLRALRDTGGFFGIVTVPKFLSPEGQADLGVMLRHIDHAVSILGTDKVGIATDWGGWTPDLPPELIDAATENFRRLGFKADTSPQFGVGLPEFTAWEQWPHLTASLLAAGYPADDVRQMIGGNWLAFTRRVEAASRIA</sequence>
<organism evidence="1 2">
    <name type="scientific">Tistrella mobilis (strain KA081020-065)</name>
    <dbReference type="NCBI Taxonomy" id="1110502"/>
    <lineage>
        <taxon>Bacteria</taxon>
        <taxon>Pseudomonadati</taxon>
        <taxon>Pseudomonadota</taxon>
        <taxon>Alphaproteobacteria</taxon>
        <taxon>Geminicoccales</taxon>
        <taxon>Geminicoccaceae</taxon>
        <taxon>Tistrella</taxon>
    </lineage>
</organism>
<dbReference type="GO" id="GO:0070573">
    <property type="term" value="F:metallodipeptidase activity"/>
    <property type="evidence" value="ECO:0007669"/>
    <property type="project" value="InterPro"/>
</dbReference>
<evidence type="ECO:0000313" key="1">
    <source>
        <dbReference type="EMBL" id="AFK53640.1"/>
    </source>
</evidence>
<protein>
    <submittedName>
        <fullName evidence="1">Glutamine amidotransferase, class II/dipeptidase</fullName>
    </submittedName>
</protein>
<accession>I3TLK2</accession>
<dbReference type="Pfam" id="PF01244">
    <property type="entry name" value="Peptidase_M19"/>
    <property type="match status" value="1"/>
</dbReference>
<dbReference type="EMBL" id="CP003236">
    <property type="protein sequence ID" value="AFK53640.1"/>
    <property type="molecule type" value="Genomic_DNA"/>
</dbReference>
<dbReference type="GO" id="GO:0016740">
    <property type="term" value="F:transferase activity"/>
    <property type="evidence" value="ECO:0007669"/>
    <property type="project" value="UniProtKB-KW"/>
</dbReference>
<dbReference type="HOGENOM" id="CLU_031404_2_0_5"/>
<dbReference type="SUPFAM" id="SSF51556">
    <property type="entry name" value="Metallo-dependent hydrolases"/>
    <property type="match status" value="1"/>
</dbReference>
<dbReference type="AlphaFoldDB" id="I3TLK2"/>
<evidence type="ECO:0000313" key="2">
    <source>
        <dbReference type="Proteomes" id="UP000005258"/>
    </source>
</evidence>
<dbReference type="PANTHER" id="PTHR10443">
    <property type="entry name" value="MICROSOMAL DIPEPTIDASE"/>
    <property type="match status" value="1"/>
</dbReference>